<accession>A0A7J5XNJ7</accession>
<evidence type="ECO:0000313" key="2">
    <source>
        <dbReference type="Proteomes" id="UP000518266"/>
    </source>
</evidence>
<organism evidence="1 2">
    <name type="scientific">Dissostichus mawsoni</name>
    <name type="common">Antarctic cod</name>
    <dbReference type="NCBI Taxonomy" id="36200"/>
    <lineage>
        <taxon>Eukaryota</taxon>
        <taxon>Metazoa</taxon>
        <taxon>Chordata</taxon>
        <taxon>Craniata</taxon>
        <taxon>Vertebrata</taxon>
        <taxon>Euteleostomi</taxon>
        <taxon>Actinopterygii</taxon>
        <taxon>Neopterygii</taxon>
        <taxon>Teleostei</taxon>
        <taxon>Neoteleostei</taxon>
        <taxon>Acanthomorphata</taxon>
        <taxon>Eupercaria</taxon>
        <taxon>Perciformes</taxon>
        <taxon>Notothenioidei</taxon>
        <taxon>Nototheniidae</taxon>
        <taxon>Dissostichus</taxon>
    </lineage>
</organism>
<evidence type="ECO:0000313" key="1">
    <source>
        <dbReference type="EMBL" id="KAF3837658.1"/>
    </source>
</evidence>
<reference evidence="1 2" key="1">
    <citation type="submission" date="2020-03" db="EMBL/GenBank/DDBJ databases">
        <title>Dissostichus mawsoni Genome sequencing and assembly.</title>
        <authorList>
            <person name="Park H."/>
        </authorList>
    </citation>
    <scope>NUCLEOTIDE SEQUENCE [LARGE SCALE GENOMIC DNA]</scope>
    <source>
        <strain evidence="1">DM0001</strain>
        <tissue evidence="1">Muscle</tissue>
    </source>
</reference>
<protein>
    <submittedName>
        <fullName evidence="1">Uncharacterized protein</fullName>
    </submittedName>
</protein>
<proteinExistence type="predicted"/>
<feature type="non-terminal residue" evidence="1">
    <location>
        <position position="157"/>
    </location>
</feature>
<gene>
    <name evidence="1" type="ORF">F7725_009426</name>
</gene>
<dbReference type="EMBL" id="JAAKFY010000022">
    <property type="protein sequence ID" value="KAF3837658.1"/>
    <property type="molecule type" value="Genomic_DNA"/>
</dbReference>
<comment type="caution">
    <text evidence="1">The sequence shown here is derived from an EMBL/GenBank/DDBJ whole genome shotgun (WGS) entry which is preliminary data.</text>
</comment>
<dbReference type="AlphaFoldDB" id="A0A7J5XNJ7"/>
<sequence>WEACKAYLRGEIISYYAYQRKINTEKSICLSRALSDLQTRCVDSPSADLLKESGLNLNGTLGSREYPYCPLCIPIRGGLGLKLSTGAAHFNVPMACPPLIPIHCSLPLSLMLPFQYGRSMGLYLQVRDFIRNRFPSFPAIPPSTWVDTILSINPNLK</sequence>
<name>A0A7J5XNJ7_DISMA</name>
<keyword evidence="2" id="KW-1185">Reference proteome</keyword>
<feature type="non-terminal residue" evidence="1">
    <location>
        <position position="1"/>
    </location>
</feature>
<dbReference type="Proteomes" id="UP000518266">
    <property type="component" value="Unassembled WGS sequence"/>
</dbReference>